<feature type="compositionally biased region" description="Basic residues" evidence="1">
    <location>
        <begin position="156"/>
        <end position="165"/>
    </location>
</feature>
<accession>A0A0L6VIM8</accession>
<keyword evidence="4" id="KW-1185">Reference proteome</keyword>
<feature type="transmembrane region" description="Helical" evidence="2">
    <location>
        <begin position="349"/>
        <end position="371"/>
    </location>
</feature>
<name>A0A0L6VIM8_9BASI</name>
<dbReference type="AlphaFoldDB" id="A0A0L6VIM8"/>
<organism evidence="3 4">
    <name type="scientific">Puccinia sorghi</name>
    <dbReference type="NCBI Taxonomy" id="27349"/>
    <lineage>
        <taxon>Eukaryota</taxon>
        <taxon>Fungi</taxon>
        <taxon>Dikarya</taxon>
        <taxon>Basidiomycota</taxon>
        <taxon>Pucciniomycotina</taxon>
        <taxon>Pucciniomycetes</taxon>
        <taxon>Pucciniales</taxon>
        <taxon>Pucciniaceae</taxon>
        <taxon>Puccinia</taxon>
    </lineage>
</organism>
<keyword evidence="2" id="KW-0472">Membrane</keyword>
<reference evidence="3 4" key="1">
    <citation type="submission" date="2015-08" db="EMBL/GenBank/DDBJ databases">
        <title>Next Generation Sequencing and Analysis of the Genome of Puccinia sorghi L Schw, the Causal Agent of Maize Common Rust.</title>
        <authorList>
            <person name="Rochi L."/>
            <person name="Burguener G."/>
            <person name="Darino M."/>
            <person name="Turjanski A."/>
            <person name="Kreff E."/>
            <person name="Dieguez M.J."/>
            <person name="Sacco F."/>
        </authorList>
    </citation>
    <scope>NUCLEOTIDE SEQUENCE [LARGE SCALE GENOMIC DNA]</scope>
    <source>
        <strain evidence="3 4">RO10H11247</strain>
    </source>
</reference>
<gene>
    <name evidence="3" type="ORF">VP01_1636g1</name>
</gene>
<feature type="region of interest" description="Disordered" evidence="1">
    <location>
        <begin position="124"/>
        <end position="221"/>
    </location>
</feature>
<keyword evidence="2" id="KW-1133">Transmembrane helix</keyword>
<feature type="compositionally biased region" description="Polar residues" evidence="1">
    <location>
        <begin position="172"/>
        <end position="219"/>
    </location>
</feature>
<evidence type="ECO:0000313" key="4">
    <source>
        <dbReference type="Proteomes" id="UP000037035"/>
    </source>
</evidence>
<evidence type="ECO:0000256" key="1">
    <source>
        <dbReference type="SAM" id="MobiDB-lite"/>
    </source>
</evidence>
<dbReference type="VEuPathDB" id="FungiDB:VP01_1636g1"/>
<sequence length="506" mass="57244">MVPVCLMTEWLPRMTRGHKHPQPEGGIEWGLQKAPNSGSGQTTPVCLSDLHFRSHFSKNNCIRLLFASQKLCKKNKSIFELQESKLQCLNPRDVGRIITTRGELWGLHHPNSKLVGDLATKTRKSAIQNPPVPPKCTTGNPNIPEDPPNHQAIPKKPLKTPKTNKKPLLTLSNHQSTQPKLSETSQNHQNGLPNVSEPSKAPNSTPMSPQKQSPNNPQTHLRIHQKKLKMKKIKENKLKMKIILLLKTPATLRAPTRDPQATNKFIRNILSPINTINHKINNFNYRMVITNKSFSKLKKSPENHLKIIKEFQPLPMVFFDPEILKTSIKEFSWAHDYAIFLKRSFAEKICISIIFIFYFSINSMLIIFPLLKPNANNISHSHFLNTQKNNLLNCLQFTCRMLQPSCHPESTCLHISFLGLSACQLQAFEWQLQGLAAGLGGPKNKGNCFQSCSEMCRLKGGSGVERKPVSVGDWVFFSDVYQVLFGFTAENCWIDCECSAFDDLEV</sequence>
<protein>
    <submittedName>
        <fullName evidence="3">Uncharacterized protein</fullName>
    </submittedName>
</protein>
<evidence type="ECO:0000256" key="2">
    <source>
        <dbReference type="SAM" id="Phobius"/>
    </source>
</evidence>
<evidence type="ECO:0000313" key="3">
    <source>
        <dbReference type="EMBL" id="KNZ59965.1"/>
    </source>
</evidence>
<comment type="caution">
    <text evidence="3">The sequence shown here is derived from an EMBL/GenBank/DDBJ whole genome shotgun (WGS) entry which is preliminary data.</text>
</comment>
<keyword evidence="2" id="KW-0812">Transmembrane</keyword>
<proteinExistence type="predicted"/>
<dbReference type="Proteomes" id="UP000037035">
    <property type="component" value="Unassembled WGS sequence"/>
</dbReference>
<dbReference type="EMBL" id="LAVV01006433">
    <property type="protein sequence ID" value="KNZ59965.1"/>
    <property type="molecule type" value="Genomic_DNA"/>
</dbReference>